<dbReference type="Pfam" id="PF07859">
    <property type="entry name" value="Abhydrolase_3"/>
    <property type="match status" value="1"/>
</dbReference>
<feature type="domain" description="Alpha/beta hydrolase fold-3" evidence="13">
    <location>
        <begin position="666"/>
        <end position="865"/>
    </location>
</feature>
<comment type="function">
    <text evidence="9 10">Cotranslationally removes the N-terminal methionine from nascent proteins. The N-terminal methionine is often cleaved when the second residue in the primary sequence is small and uncharged (Met-Ala-, Cys, Gly, Pro, Ser, Thr, or Val).</text>
</comment>
<dbReference type="Gene3D" id="1.10.10.10">
    <property type="entry name" value="Winged helix-like DNA-binding domain superfamily/Winged helix DNA-binding domain"/>
    <property type="match status" value="1"/>
</dbReference>
<feature type="compositionally biased region" description="Low complexity" evidence="11">
    <location>
        <begin position="978"/>
        <end position="989"/>
    </location>
</feature>
<dbReference type="CDD" id="cd01088">
    <property type="entry name" value="MetAP2"/>
    <property type="match status" value="1"/>
</dbReference>
<keyword evidence="4 9" id="KW-0031">Aminopeptidase</keyword>
<dbReference type="AlphaFoldDB" id="A0A8H5GKW2"/>
<dbReference type="Proteomes" id="UP000518752">
    <property type="component" value="Unassembled WGS sequence"/>
</dbReference>
<evidence type="ECO:0000256" key="9">
    <source>
        <dbReference type="HAMAP-Rule" id="MF_03175"/>
    </source>
</evidence>
<dbReference type="Pfam" id="PF00557">
    <property type="entry name" value="Peptidase_M24"/>
    <property type="match status" value="1"/>
</dbReference>
<evidence type="ECO:0000256" key="2">
    <source>
        <dbReference type="ARBA" id="ARBA00001936"/>
    </source>
</evidence>
<evidence type="ECO:0000256" key="10">
    <source>
        <dbReference type="RuleBase" id="RU003653"/>
    </source>
</evidence>
<feature type="binding site" evidence="9">
    <location>
        <position position="195"/>
    </location>
    <ligand>
        <name>a divalent metal cation</name>
        <dbReference type="ChEBI" id="CHEBI:60240"/>
        <label>1</label>
    </ligand>
</feature>
<dbReference type="GO" id="GO:0070006">
    <property type="term" value="F:metalloaminopeptidase activity"/>
    <property type="evidence" value="ECO:0007669"/>
    <property type="project" value="UniProtKB-UniRule"/>
</dbReference>
<dbReference type="InterPro" id="IPR036390">
    <property type="entry name" value="WH_DNA-bd_sf"/>
</dbReference>
<feature type="binding site" evidence="9">
    <location>
        <position position="283"/>
    </location>
    <ligand>
        <name>substrate</name>
    </ligand>
</feature>
<dbReference type="HAMAP" id="MF_03175">
    <property type="entry name" value="MetAP_2_euk"/>
    <property type="match status" value="1"/>
</dbReference>
<keyword evidence="15" id="KW-1185">Reference proteome</keyword>
<comment type="cofactor">
    <cofactor evidence="9">
        <name>Co(2+)</name>
        <dbReference type="ChEBI" id="CHEBI:48828"/>
    </cofactor>
    <cofactor evidence="9">
        <name>Zn(2+)</name>
        <dbReference type="ChEBI" id="CHEBI:29105"/>
    </cofactor>
    <cofactor evidence="9">
        <name>Mn(2+)</name>
        <dbReference type="ChEBI" id="CHEBI:29035"/>
    </cofactor>
    <cofactor evidence="9">
        <name>Fe(2+)</name>
        <dbReference type="ChEBI" id="CHEBI:29033"/>
    </cofactor>
    <text evidence="9">Binds 2 divalent metal cations per subunit. Has a high-affinity and a low affinity metal-binding site. The true nature of the physiological cofactor is under debate. The enzyme is active with cobalt, zinc, manganese or divalent iron ions. Most likely, methionine aminopeptidases function as mononuclear Fe(2+)-metalloproteases under physiological conditions, and the catalytically relevant metal-binding site has been assigned to the histidine-containing high-affinity site.</text>
</comment>
<dbReference type="PANTHER" id="PTHR45777">
    <property type="entry name" value="METHIONINE AMINOPEPTIDASE 2"/>
    <property type="match status" value="1"/>
</dbReference>
<feature type="binding site" evidence="9">
    <location>
        <position position="206"/>
    </location>
    <ligand>
        <name>a divalent metal cation</name>
        <dbReference type="ChEBI" id="CHEBI:60240"/>
        <label>2</label>
        <note>catalytic</note>
    </ligand>
</feature>
<dbReference type="SUPFAM" id="SSF55920">
    <property type="entry name" value="Creatinase/aminopeptidase"/>
    <property type="match status" value="1"/>
</dbReference>
<proteinExistence type="inferred from homology"/>
<dbReference type="InterPro" id="IPR036388">
    <property type="entry name" value="WH-like_DNA-bd_sf"/>
</dbReference>
<dbReference type="InterPro" id="IPR002468">
    <property type="entry name" value="Pept_M24A_MAP2"/>
</dbReference>
<dbReference type="InterPro" id="IPR013094">
    <property type="entry name" value="AB_hydrolase_3"/>
</dbReference>
<protein>
    <recommendedName>
        <fullName evidence="9">Methionine aminopeptidase 2</fullName>
        <shortName evidence="9">MAP 2</shortName>
        <shortName evidence="9">MetAP 2</shortName>
        <ecNumber evidence="9">3.4.11.18</ecNumber>
    </recommendedName>
    <alternativeName>
        <fullName evidence="9">Peptidase M</fullName>
    </alternativeName>
</protein>
<dbReference type="InterPro" id="IPR001714">
    <property type="entry name" value="Pept_M24_MAP"/>
</dbReference>
<feature type="domain" description="Peptidase M24" evidence="12">
    <location>
        <begin position="112"/>
        <end position="309"/>
    </location>
</feature>
<dbReference type="Gene3D" id="3.40.50.1820">
    <property type="entry name" value="alpha/beta hydrolase"/>
    <property type="match status" value="1"/>
</dbReference>
<dbReference type="InterPro" id="IPR000994">
    <property type="entry name" value="Pept_M24"/>
</dbReference>
<organism evidence="14 15">
    <name type="scientific">Collybiopsis confluens</name>
    <dbReference type="NCBI Taxonomy" id="2823264"/>
    <lineage>
        <taxon>Eukaryota</taxon>
        <taxon>Fungi</taxon>
        <taxon>Dikarya</taxon>
        <taxon>Basidiomycota</taxon>
        <taxon>Agaricomycotina</taxon>
        <taxon>Agaricomycetes</taxon>
        <taxon>Agaricomycetidae</taxon>
        <taxon>Agaricales</taxon>
        <taxon>Marasmiineae</taxon>
        <taxon>Omphalotaceae</taxon>
        <taxon>Collybiopsis</taxon>
    </lineage>
</organism>
<evidence type="ECO:0000256" key="7">
    <source>
        <dbReference type="ARBA" id="ARBA00022723"/>
    </source>
</evidence>
<name>A0A8H5GKW2_9AGAR</name>
<reference evidence="14 15" key="1">
    <citation type="journal article" date="2020" name="ISME J.">
        <title>Uncovering the hidden diversity of litter-decomposition mechanisms in mushroom-forming fungi.</title>
        <authorList>
            <person name="Floudas D."/>
            <person name="Bentzer J."/>
            <person name="Ahren D."/>
            <person name="Johansson T."/>
            <person name="Persson P."/>
            <person name="Tunlid A."/>
        </authorList>
    </citation>
    <scope>NUCLEOTIDE SEQUENCE [LARGE SCALE GENOMIC DNA]</scope>
    <source>
        <strain evidence="14 15">CBS 406.79</strain>
    </source>
</reference>
<feature type="region of interest" description="Disordered" evidence="11">
    <location>
        <begin position="1032"/>
        <end position="1090"/>
    </location>
</feature>
<feature type="region of interest" description="Disordered" evidence="11">
    <location>
        <begin position="1"/>
        <end position="88"/>
    </location>
</feature>
<keyword evidence="5 9" id="KW-0963">Cytoplasm</keyword>
<dbReference type="SUPFAM" id="SSF53474">
    <property type="entry name" value="alpha/beta-Hydrolases"/>
    <property type="match status" value="1"/>
</dbReference>
<dbReference type="GO" id="GO:0004239">
    <property type="term" value="F:initiator methionyl aminopeptidase activity"/>
    <property type="evidence" value="ECO:0007669"/>
    <property type="project" value="UniProtKB-UniRule"/>
</dbReference>
<dbReference type="Gene3D" id="3.90.230.10">
    <property type="entry name" value="Creatinase/methionine aminopeptidase superfamily"/>
    <property type="match status" value="1"/>
</dbReference>
<evidence type="ECO:0000313" key="15">
    <source>
        <dbReference type="Proteomes" id="UP000518752"/>
    </source>
</evidence>
<dbReference type="InterPro" id="IPR050247">
    <property type="entry name" value="Met_Aminopeptidase_Type2"/>
</dbReference>
<keyword evidence="6 9" id="KW-0645">Protease</keyword>
<keyword evidence="7 9" id="KW-0479">Metal-binding</keyword>
<evidence type="ECO:0000256" key="8">
    <source>
        <dbReference type="ARBA" id="ARBA00022801"/>
    </source>
</evidence>
<feature type="compositionally biased region" description="Basic and acidic residues" evidence="11">
    <location>
        <begin position="1"/>
        <end position="15"/>
    </location>
</feature>
<dbReference type="GO" id="GO:0005737">
    <property type="term" value="C:cytoplasm"/>
    <property type="evidence" value="ECO:0007669"/>
    <property type="project" value="UniProtKB-SubCell"/>
</dbReference>
<dbReference type="InterPro" id="IPR036005">
    <property type="entry name" value="Creatinase/aminopeptidase-like"/>
</dbReference>
<feature type="binding site" evidence="9">
    <location>
        <position position="420"/>
    </location>
    <ligand>
        <name>a divalent metal cation</name>
        <dbReference type="ChEBI" id="CHEBI:60240"/>
        <label>2</label>
        <note>catalytic</note>
    </ligand>
</feature>
<evidence type="ECO:0000256" key="4">
    <source>
        <dbReference type="ARBA" id="ARBA00022438"/>
    </source>
</evidence>
<comment type="caution">
    <text evidence="14">The sequence shown here is derived from an EMBL/GenBank/DDBJ whole genome shotgun (WGS) entry which is preliminary data.</text>
</comment>
<keyword evidence="8 9" id="KW-0378">Hydrolase</keyword>
<feature type="binding site" evidence="9">
    <location>
        <position position="206"/>
    </location>
    <ligand>
        <name>a divalent metal cation</name>
        <dbReference type="ChEBI" id="CHEBI:60240"/>
        <label>1</label>
    </ligand>
</feature>
<gene>
    <name evidence="14" type="ORF">D9757_010845</name>
</gene>
<dbReference type="PANTHER" id="PTHR45777:SF2">
    <property type="entry name" value="METHIONINE AMINOPEPTIDASE 2"/>
    <property type="match status" value="1"/>
</dbReference>
<comment type="catalytic activity">
    <reaction evidence="1 9 10">
        <text>Release of N-terminal amino acids, preferentially methionine, from peptides and arylamides.</text>
        <dbReference type="EC" id="3.4.11.18"/>
    </reaction>
</comment>
<evidence type="ECO:0000256" key="11">
    <source>
        <dbReference type="SAM" id="MobiDB-lite"/>
    </source>
</evidence>
<accession>A0A8H5GKW2</accession>
<comment type="cofactor">
    <cofactor evidence="2">
        <name>Mn(2+)</name>
        <dbReference type="ChEBI" id="CHEBI:29035"/>
    </cofactor>
</comment>
<feature type="region of interest" description="Disordered" evidence="11">
    <location>
        <begin position="935"/>
        <end position="966"/>
    </location>
</feature>
<evidence type="ECO:0000259" key="12">
    <source>
        <dbReference type="Pfam" id="PF00557"/>
    </source>
</evidence>
<dbReference type="NCBIfam" id="TIGR00501">
    <property type="entry name" value="met_pdase_II"/>
    <property type="match status" value="1"/>
</dbReference>
<comment type="cofactor">
    <cofactor evidence="3">
        <name>Fe(2+)</name>
        <dbReference type="ChEBI" id="CHEBI:29033"/>
    </cofactor>
</comment>
<feature type="binding site" evidence="9">
    <location>
        <position position="275"/>
    </location>
    <ligand>
        <name>a divalent metal cation</name>
        <dbReference type="ChEBI" id="CHEBI:60240"/>
        <label>2</label>
        <note>catalytic</note>
    </ligand>
</feature>
<feature type="binding site" evidence="9">
    <location>
        <position position="308"/>
    </location>
    <ligand>
        <name>a divalent metal cation</name>
        <dbReference type="ChEBI" id="CHEBI:60240"/>
        <label>2</label>
        <note>catalytic</note>
    </ligand>
</feature>
<dbReference type="GO" id="GO:0046872">
    <property type="term" value="F:metal ion binding"/>
    <property type="evidence" value="ECO:0007669"/>
    <property type="project" value="UniProtKB-UniRule"/>
</dbReference>
<dbReference type="SUPFAM" id="SSF46785">
    <property type="entry name" value="Winged helix' DNA-binding domain"/>
    <property type="match status" value="1"/>
</dbReference>
<comment type="similarity">
    <text evidence="9">Belongs to the peptidase M24A family. Methionine aminopeptidase eukaryotic type 2 subfamily.</text>
</comment>
<feature type="compositionally biased region" description="Basic residues" evidence="11">
    <location>
        <begin position="41"/>
        <end position="53"/>
    </location>
</feature>
<feature type="binding site" evidence="9">
    <location>
        <position position="420"/>
    </location>
    <ligand>
        <name>a divalent metal cation</name>
        <dbReference type="ChEBI" id="CHEBI:60240"/>
        <label>1</label>
    </ligand>
</feature>
<dbReference type="PRINTS" id="PR00599">
    <property type="entry name" value="MAPEPTIDASE"/>
</dbReference>
<evidence type="ECO:0000259" key="13">
    <source>
        <dbReference type="Pfam" id="PF07859"/>
    </source>
</evidence>
<evidence type="ECO:0000256" key="5">
    <source>
        <dbReference type="ARBA" id="ARBA00022490"/>
    </source>
</evidence>
<dbReference type="InterPro" id="IPR029058">
    <property type="entry name" value="AB_hydrolase_fold"/>
</dbReference>
<sequence length="1118" mass="123612">MTVAPDSKEDPDKVEAAQVVEGSDDDEDNAAPAAGALADAKKKKKKKKPKKKKAEQQSDPPRVGLSKLFPSGVYPEGEVQEYKDDNAWRTTSEEKRHLEKLANEDPNETYQNIRRAAEVHRQVRAHARKHIKPGMSMTEIVENIENGTRALVEENGLEAGVGFPTGVSRNNCAAHYTPNAGDTTVLQHGDVLKVDFGVHVKGRILDSAFTLTFDHTYDKLLESVRDATNTGVREAGIDVRLGELGGYIQETMESYEVEVGGKIYPVKTIQNLSGHSIGLYNIHGGKSVMQIKTDDMTKMEEGEYFAIETFGSTGRGRVVDSVGDWNPQLIANVLIVFKGECSHYAKIVDAPRVPLRLNSAKSLLKTIDTKFGTLPFCRRYLDRVGESKYLLALNHLVQQGVVQDYPPLCDQLGSMTAQFEHTILLRPTVKEVSGNRIPIPNLSSHPLTSMFFWLFSRSKPLSPPAPNQPLSIRDKQLHDDPDSLTSFLHHYTTPGVTPPSARSDPKLRPQAPHPIRPWHLWKYGLIAAVKAVEIACAVLSHQIWGPKRKSWGIEMTIINSLMRGANRHSALIDITTIRMVMSLAGLAPLPSDALVTPVTFAVRKRKLRGILADYDKKETGTRELTGEWVVGRQTWARLQAEWKTSQMGNKTRNSSERRKGKKERVILYIHGGAYYTSSSAAQRTISIPLAKYCDARVFAFDYRLAPETQFPGPLHDAVSAYLRLVVDLHIPPSSIVIAGDTLLMYLRDNKYDLPSAAILMSPWVDLTMSCESWDSNEPFDVIPMPAPDDHLNPVALYLGENMEKYMTHPYASPLFGDFAGLPPMLIQSGDAEVLRDEITLLAHKASLAGVEVRHELYEDAIHIFQLYPFLDAAARSFASMRDFVRRFLPQIENVAPHKLDDEAEKVIGDEIESESAMIVDGDGVASVSGLERVKQSGALEPSADSSSDTDESEQTPRKPAKDFSSWGRRSWGLPSLSLRPSPSISLSKPTTRRRAGTLPASPLLTEATQLAITGPTFRPVYSRTKSQSHISLESRVAHGLRRSGAPPRISLSNSSGFASGPMTSRLADTPPWTPADSLPPSPSIRRSRASSYQDLTSLVQDWASGPANRTFIYPLSHS</sequence>
<dbReference type="OrthoDB" id="408631at2759"/>
<evidence type="ECO:0000256" key="6">
    <source>
        <dbReference type="ARBA" id="ARBA00022670"/>
    </source>
</evidence>
<dbReference type="EC" id="3.4.11.18" evidence="9"/>
<evidence type="ECO:0000256" key="3">
    <source>
        <dbReference type="ARBA" id="ARBA00001954"/>
    </source>
</evidence>
<comment type="subcellular location">
    <subcellularLocation>
        <location evidence="9">Cytoplasm</location>
    </subcellularLocation>
</comment>
<feature type="binding site" evidence="9">
    <location>
        <position position="175"/>
    </location>
    <ligand>
        <name>substrate</name>
    </ligand>
</feature>
<feature type="region of interest" description="Disordered" evidence="11">
    <location>
        <begin position="978"/>
        <end position="1002"/>
    </location>
</feature>
<feature type="compositionally biased region" description="Pro residues" evidence="11">
    <location>
        <begin position="1071"/>
        <end position="1082"/>
    </location>
</feature>
<dbReference type="EMBL" id="JAACJN010000146">
    <property type="protein sequence ID" value="KAF5366931.1"/>
    <property type="molecule type" value="Genomic_DNA"/>
</dbReference>
<dbReference type="GO" id="GO:0006508">
    <property type="term" value="P:proteolysis"/>
    <property type="evidence" value="ECO:0007669"/>
    <property type="project" value="UniProtKB-KW"/>
</dbReference>
<evidence type="ECO:0000256" key="1">
    <source>
        <dbReference type="ARBA" id="ARBA00000294"/>
    </source>
</evidence>
<evidence type="ECO:0000313" key="14">
    <source>
        <dbReference type="EMBL" id="KAF5366931.1"/>
    </source>
</evidence>